<accession>A0A4U6U648</accession>
<evidence type="ECO:0000256" key="1">
    <source>
        <dbReference type="SAM" id="SignalP"/>
    </source>
</evidence>
<gene>
    <name evidence="2" type="ORF">SEVIR_6G119150v2</name>
</gene>
<evidence type="ECO:0000313" key="3">
    <source>
        <dbReference type="Proteomes" id="UP000298652"/>
    </source>
</evidence>
<protein>
    <recommendedName>
        <fullName evidence="4">Secreted protein</fullName>
    </recommendedName>
</protein>
<organism evidence="2 3">
    <name type="scientific">Setaria viridis</name>
    <name type="common">Green bristlegrass</name>
    <name type="synonym">Setaria italica subsp. viridis</name>
    <dbReference type="NCBI Taxonomy" id="4556"/>
    <lineage>
        <taxon>Eukaryota</taxon>
        <taxon>Viridiplantae</taxon>
        <taxon>Streptophyta</taxon>
        <taxon>Embryophyta</taxon>
        <taxon>Tracheophyta</taxon>
        <taxon>Spermatophyta</taxon>
        <taxon>Magnoliopsida</taxon>
        <taxon>Liliopsida</taxon>
        <taxon>Poales</taxon>
        <taxon>Poaceae</taxon>
        <taxon>PACMAD clade</taxon>
        <taxon>Panicoideae</taxon>
        <taxon>Panicodae</taxon>
        <taxon>Paniceae</taxon>
        <taxon>Cenchrinae</taxon>
        <taxon>Setaria</taxon>
    </lineage>
</organism>
<proteinExistence type="predicted"/>
<evidence type="ECO:0008006" key="4">
    <source>
        <dbReference type="Google" id="ProtNLM"/>
    </source>
</evidence>
<dbReference type="Proteomes" id="UP000298652">
    <property type="component" value="Chromosome 6"/>
</dbReference>
<evidence type="ECO:0000313" key="2">
    <source>
        <dbReference type="EMBL" id="TKW09684.1"/>
    </source>
</evidence>
<reference evidence="2" key="1">
    <citation type="submission" date="2019-03" db="EMBL/GenBank/DDBJ databases">
        <title>WGS assembly of Setaria viridis.</title>
        <authorList>
            <person name="Huang P."/>
            <person name="Jenkins J."/>
            <person name="Grimwood J."/>
            <person name="Barry K."/>
            <person name="Healey A."/>
            <person name="Mamidi S."/>
            <person name="Sreedasyam A."/>
            <person name="Shu S."/>
            <person name="Feldman M."/>
            <person name="Wu J."/>
            <person name="Yu Y."/>
            <person name="Chen C."/>
            <person name="Johnson J."/>
            <person name="Rokhsar D."/>
            <person name="Baxter I."/>
            <person name="Schmutz J."/>
            <person name="Brutnell T."/>
            <person name="Kellogg E."/>
        </authorList>
    </citation>
    <scope>NUCLEOTIDE SEQUENCE [LARGE SCALE GENOMIC DNA]</scope>
</reference>
<name>A0A4U6U648_SETVI</name>
<keyword evidence="1" id="KW-0732">Signal</keyword>
<dbReference type="AlphaFoldDB" id="A0A4U6U648"/>
<dbReference type="EMBL" id="CM016557">
    <property type="protein sequence ID" value="TKW09684.1"/>
    <property type="molecule type" value="Genomic_DNA"/>
</dbReference>
<feature type="chain" id="PRO_5020920482" description="Secreted protein" evidence="1">
    <location>
        <begin position="21"/>
        <end position="131"/>
    </location>
</feature>
<sequence>MLGKCFFLFFSVHLFRLCVGKREILVVLEGNVDAAFCAVRRGFIRRGGDLGFYWGSVVGEEIPSGLGGRLCMFVPSHSQMLRFIFFAWSPCGLSFDALSVIAAGVVFSAGIRASVVADFFPMGSPSHGLPL</sequence>
<keyword evidence="3" id="KW-1185">Reference proteome</keyword>
<feature type="signal peptide" evidence="1">
    <location>
        <begin position="1"/>
        <end position="20"/>
    </location>
</feature>
<dbReference type="Gramene" id="TKW09684">
    <property type="protein sequence ID" value="TKW09684"/>
    <property type="gene ID" value="SEVIR_6G119150v2"/>
</dbReference>